<evidence type="ECO:0000259" key="2">
    <source>
        <dbReference type="Pfam" id="PF17100"/>
    </source>
</evidence>
<accession>A0ABQ9PVF9</accession>
<organism evidence="3 4">
    <name type="scientific">Colletotrichum limetticola</name>
    <dbReference type="NCBI Taxonomy" id="1209924"/>
    <lineage>
        <taxon>Eukaryota</taxon>
        <taxon>Fungi</taxon>
        <taxon>Dikarya</taxon>
        <taxon>Ascomycota</taxon>
        <taxon>Pezizomycotina</taxon>
        <taxon>Sordariomycetes</taxon>
        <taxon>Hypocreomycetidae</taxon>
        <taxon>Glomerellales</taxon>
        <taxon>Glomerellaceae</taxon>
        <taxon>Colletotrichum</taxon>
        <taxon>Colletotrichum acutatum species complex</taxon>
    </lineage>
</organism>
<evidence type="ECO:0000313" key="4">
    <source>
        <dbReference type="Proteomes" id="UP001169217"/>
    </source>
</evidence>
<sequence length="162" mass="17740">MRFARLKFWHKDKKGDVSSTQSAQPSNSLSAPNSVSAPDSVSADSLQERLWIEAYHALEAEEKSIVKAYEALLVHRLKNISGDSGSLGSPEITPETLKTPDQLKRFVDAGLEESEKTAAVKKNIEKFNQLFLPVKEVMSVVVLAAPQAAIPWSCISFSLQVG</sequence>
<name>A0ABQ9PVF9_9PEZI</name>
<feature type="region of interest" description="Disordered" evidence="1">
    <location>
        <begin position="11"/>
        <end position="40"/>
    </location>
</feature>
<dbReference type="Proteomes" id="UP001169217">
    <property type="component" value="Unassembled WGS sequence"/>
</dbReference>
<feature type="domain" description="NWD NACHT-NTPase N-terminal" evidence="2">
    <location>
        <begin position="48"/>
        <end position="160"/>
    </location>
</feature>
<gene>
    <name evidence="3" type="ORF">CLIM01_07133</name>
</gene>
<feature type="compositionally biased region" description="Polar residues" evidence="1">
    <location>
        <begin position="17"/>
        <end position="29"/>
    </location>
</feature>
<evidence type="ECO:0000256" key="1">
    <source>
        <dbReference type="SAM" id="MobiDB-lite"/>
    </source>
</evidence>
<reference evidence="3" key="1">
    <citation type="submission" date="2023-04" db="EMBL/GenBank/DDBJ databases">
        <title>Colletotrichum limetticola genome sequence.</title>
        <authorList>
            <person name="Baroncelli R."/>
        </authorList>
    </citation>
    <scope>NUCLEOTIDE SEQUENCE</scope>
    <source>
        <strain evidence="3">KLA-Anderson</strain>
    </source>
</reference>
<keyword evidence="4" id="KW-1185">Reference proteome</keyword>
<feature type="compositionally biased region" description="Low complexity" evidence="1">
    <location>
        <begin position="30"/>
        <end position="40"/>
    </location>
</feature>
<comment type="caution">
    <text evidence="3">The sequence shown here is derived from an EMBL/GenBank/DDBJ whole genome shotgun (WGS) entry which is preliminary data.</text>
</comment>
<dbReference type="Pfam" id="PF17100">
    <property type="entry name" value="NACHT_N"/>
    <property type="match status" value="1"/>
</dbReference>
<dbReference type="InterPro" id="IPR031359">
    <property type="entry name" value="NACHT_N"/>
</dbReference>
<protein>
    <recommendedName>
        <fullName evidence="2">NWD NACHT-NTPase N-terminal domain-containing protein</fullName>
    </recommendedName>
</protein>
<dbReference type="EMBL" id="JARUPT010000202">
    <property type="protein sequence ID" value="KAK0375526.1"/>
    <property type="molecule type" value="Genomic_DNA"/>
</dbReference>
<proteinExistence type="predicted"/>
<evidence type="ECO:0000313" key="3">
    <source>
        <dbReference type="EMBL" id="KAK0375526.1"/>
    </source>
</evidence>